<evidence type="ECO:0000256" key="12">
    <source>
        <dbReference type="ARBA" id="ARBA00023008"/>
    </source>
</evidence>
<dbReference type="Pfam" id="PF02578">
    <property type="entry name" value="Cu-oxidase_4"/>
    <property type="match status" value="1"/>
</dbReference>
<comment type="similarity">
    <text evidence="5 16">Belongs to the purine nucleoside phosphorylase YfiH/LACC1 family.</text>
</comment>
<evidence type="ECO:0000256" key="11">
    <source>
        <dbReference type="ARBA" id="ARBA00023002"/>
    </source>
</evidence>
<keyword evidence="18" id="KW-1185">Reference proteome</keyword>
<dbReference type="GO" id="GO:0016787">
    <property type="term" value="F:hydrolase activity"/>
    <property type="evidence" value="ECO:0007669"/>
    <property type="project" value="UniProtKB-KW"/>
</dbReference>
<evidence type="ECO:0000313" key="17">
    <source>
        <dbReference type="EMBL" id="SFG39018.1"/>
    </source>
</evidence>
<dbReference type="InterPro" id="IPR003730">
    <property type="entry name" value="Cu_polyphenol_OxRdtase"/>
</dbReference>
<dbReference type="GO" id="GO:0005507">
    <property type="term" value="F:copper ion binding"/>
    <property type="evidence" value="ECO:0007669"/>
    <property type="project" value="TreeGrafter"/>
</dbReference>
<evidence type="ECO:0000256" key="7">
    <source>
        <dbReference type="ARBA" id="ARBA00022679"/>
    </source>
</evidence>
<dbReference type="EMBL" id="FOPJ01000003">
    <property type="protein sequence ID" value="SFG39018.1"/>
    <property type="molecule type" value="Genomic_DNA"/>
</dbReference>
<evidence type="ECO:0000256" key="8">
    <source>
        <dbReference type="ARBA" id="ARBA00022723"/>
    </source>
</evidence>
<comment type="catalytic activity">
    <reaction evidence="15">
        <text>S-methyl-5'-thioadenosine + phosphate = 5-(methylsulfanyl)-alpha-D-ribose 1-phosphate + adenine</text>
        <dbReference type="Rhea" id="RHEA:11852"/>
        <dbReference type="ChEBI" id="CHEBI:16708"/>
        <dbReference type="ChEBI" id="CHEBI:17509"/>
        <dbReference type="ChEBI" id="CHEBI:43474"/>
        <dbReference type="ChEBI" id="CHEBI:58533"/>
        <dbReference type="EC" id="2.4.2.28"/>
    </reaction>
    <physiologicalReaction direction="left-to-right" evidence="15">
        <dbReference type="Rhea" id="RHEA:11853"/>
    </physiologicalReaction>
</comment>
<evidence type="ECO:0000256" key="9">
    <source>
        <dbReference type="ARBA" id="ARBA00022801"/>
    </source>
</evidence>
<keyword evidence="11" id="KW-0560">Oxidoreductase</keyword>
<evidence type="ECO:0000256" key="2">
    <source>
        <dbReference type="ARBA" id="ARBA00001947"/>
    </source>
</evidence>
<dbReference type="PANTHER" id="PTHR30616">
    <property type="entry name" value="UNCHARACTERIZED PROTEIN YFIH"/>
    <property type="match status" value="1"/>
</dbReference>
<evidence type="ECO:0000313" key="18">
    <source>
        <dbReference type="Proteomes" id="UP000199065"/>
    </source>
</evidence>
<evidence type="ECO:0000256" key="15">
    <source>
        <dbReference type="ARBA" id="ARBA00049893"/>
    </source>
</evidence>
<comment type="catalytic activity">
    <reaction evidence="1">
        <text>inosine + phosphate = alpha-D-ribose 1-phosphate + hypoxanthine</text>
        <dbReference type="Rhea" id="RHEA:27646"/>
        <dbReference type="ChEBI" id="CHEBI:17368"/>
        <dbReference type="ChEBI" id="CHEBI:17596"/>
        <dbReference type="ChEBI" id="CHEBI:43474"/>
        <dbReference type="ChEBI" id="CHEBI:57720"/>
        <dbReference type="EC" id="2.4.2.1"/>
    </reaction>
    <physiologicalReaction direction="left-to-right" evidence="1">
        <dbReference type="Rhea" id="RHEA:27647"/>
    </physiologicalReaction>
</comment>
<evidence type="ECO:0000256" key="6">
    <source>
        <dbReference type="ARBA" id="ARBA00011738"/>
    </source>
</evidence>
<evidence type="ECO:0000256" key="1">
    <source>
        <dbReference type="ARBA" id="ARBA00000553"/>
    </source>
</evidence>
<name>A0A1I2REN3_9CORY</name>
<dbReference type="AlphaFoldDB" id="A0A1I2REN3"/>
<evidence type="ECO:0000256" key="10">
    <source>
        <dbReference type="ARBA" id="ARBA00022833"/>
    </source>
</evidence>
<dbReference type="STRING" id="185761.SAMN05660282_00769"/>
<reference evidence="17 18" key="1">
    <citation type="submission" date="2016-10" db="EMBL/GenBank/DDBJ databases">
        <authorList>
            <person name="de Groot N.N."/>
        </authorList>
    </citation>
    <scope>NUCLEOTIDE SEQUENCE [LARGE SCALE GENOMIC DNA]</scope>
    <source>
        <strain>J11</strain>
        <strain evidence="18">PG 39</strain>
    </source>
</reference>
<accession>A0A1I2REN3</accession>
<dbReference type="SUPFAM" id="SSF64438">
    <property type="entry name" value="CNF1/YfiH-like putative cysteine hydrolases"/>
    <property type="match status" value="1"/>
</dbReference>
<dbReference type="Gene3D" id="3.60.140.10">
    <property type="entry name" value="CNF1/YfiH-like putative cysteine hydrolases"/>
    <property type="match status" value="1"/>
</dbReference>
<proteinExistence type="inferred from homology"/>
<evidence type="ECO:0000256" key="3">
    <source>
        <dbReference type="ARBA" id="ARBA00001973"/>
    </source>
</evidence>
<dbReference type="GO" id="GO:0017061">
    <property type="term" value="F:S-methyl-5-thioadenosine phosphorylase activity"/>
    <property type="evidence" value="ECO:0007669"/>
    <property type="project" value="UniProtKB-EC"/>
</dbReference>
<organism evidence="17 18">
    <name type="scientific">Corynebacterium spheniscorum</name>
    <dbReference type="NCBI Taxonomy" id="185761"/>
    <lineage>
        <taxon>Bacteria</taxon>
        <taxon>Bacillati</taxon>
        <taxon>Actinomycetota</taxon>
        <taxon>Actinomycetes</taxon>
        <taxon>Mycobacteriales</taxon>
        <taxon>Corynebacteriaceae</taxon>
        <taxon>Corynebacterium</taxon>
    </lineage>
</organism>
<comment type="cofactor">
    <cofactor evidence="2">
        <name>Zn(2+)</name>
        <dbReference type="ChEBI" id="CHEBI:29105"/>
    </cofactor>
</comment>
<dbReference type="InterPro" id="IPR038371">
    <property type="entry name" value="Cu_polyphenol_OxRdtase_sf"/>
</dbReference>
<evidence type="ECO:0000256" key="5">
    <source>
        <dbReference type="ARBA" id="ARBA00007353"/>
    </source>
</evidence>
<keyword evidence="9" id="KW-0378">Hydrolase</keyword>
<evidence type="ECO:0000256" key="14">
    <source>
        <dbReference type="ARBA" id="ARBA00048968"/>
    </source>
</evidence>
<keyword evidence="8" id="KW-0479">Metal-binding</keyword>
<keyword evidence="7" id="KW-0808">Transferase</keyword>
<comment type="function">
    <text evidence="4">Purine nucleoside enzyme that catalyzes the phosphorolysis of adenosine and inosine nucleosides, yielding D-ribose 1-phosphate and the respective free bases, adenine and hypoxanthine. Also catalyzes the phosphorolysis of S-methyl-5'-thioadenosine into adenine and S-methyl-5-thio-alpha-D-ribose 1-phosphate. Also has adenosine deaminase activity.</text>
</comment>
<evidence type="ECO:0000256" key="16">
    <source>
        <dbReference type="RuleBase" id="RU361274"/>
    </source>
</evidence>
<dbReference type="GO" id="GO:0016491">
    <property type="term" value="F:oxidoreductase activity"/>
    <property type="evidence" value="ECO:0007669"/>
    <property type="project" value="UniProtKB-KW"/>
</dbReference>
<dbReference type="RefSeq" id="WP_395890773.1">
    <property type="nucleotide sequence ID" value="NZ_FOPJ01000003.1"/>
</dbReference>
<dbReference type="NCBIfam" id="TIGR00726">
    <property type="entry name" value="peptidoglycan editing factor PgeF"/>
    <property type="match status" value="1"/>
</dbReference>
<comment type="catalytic activity">
    <reaction evidence="13">
        <text>adenosine + H2O + H(+) = inosine + NH4(+)</text>
        <dbReference type="Rhea" id="RHEA:24408"/>
        <dbReference type="ChEBI" id="CHEBI:15377"/>
        <dbReference type="ChEBI" id="CHEBI:15378"/>
        <dbReference type="ChEBI" id="CHEBI:16335"/>
        <dbReference type="ChEBI" id="CHEBI:17596"/>
        <dbReference type="ChEBI" id="CHEBI:28938"/>
        <dbReference type="EC" id="3.5.4.4"/>
    </reaction>
    <physiologicalReaction direction="left-to-right" evidence="13">
        <dbReference type="Rhea" id="RHEA:24409"/>
    </physiologicalReaction>
</comment>
<dbReference type="Proteomes" id="UP000199065">
    <property type="component" value="Unassembled WGS sequence"/>
</dbReference>
<comment type="subunit">
    <text evidence="6">Homodimer.</text>
</comment>
<evidence type="ECO:0000256" key="4">
    <source>
        <dbReference type="ARBA" id="ARBA00003215"/>
    </source>
</evidence>
<dbReference type="PANTHER" id="PTHR30616:SF2">
    <property type="entry name" value="PURINE NUCLEOSIDE PHOSPHORYLASE LACC1"/>
    <property type="match status" value="1"/>
</dbReference>
<gene>
    <name evidence="17" type="ORF">SAMN05660282_00769</name>
</gene>
<evidence type="ECO:0000256" key="13">
    <source>
        <dbReference type="ARBA" id="ARBA00047989"/>
    </source>
</evidence>
<keyword evidence="10" id="KW-0862">Zinc</keyword>
<keyword evidence="12" id="KW-0186">Copper</keyword>
<comment type="catalytic activity">
    <reaction evidence="14">
        <text>adenosine + phosphate = alpha-D-ribose 1-phosphate + adenine</text>
        <dbReference type="Rhea" id="RHEA:27642"/>
        <dbReference type="ChEBI" id="CHEBI:16335"/>
        <dbReference type="ChEBI" id="CHEBI:16708"/>
        <dbReference type="ChEBI" id="CHEBI:43474"/>
        <dbReference type="ChEBI" id="CHEBI:57720"/>
        <dbReference type="EC" id="2.4.2.1"/>
    </reaction>
    <physiologicalReaction direction="left-to-right" evidence="14">
        <dbReference type="Rhea" id="RHEA:27643"/>
    </physiologicalReaction>
</comment>
<dbReference type="InterPro" id="IPR011324">
    <property type="entry name" value="Cytotoxic_necrot_fac-like_cat"/>
</dbReference>
<dbReference type="CDD" id="cd16833">
    <property type="entry name" value="YfiH"/>
    <property type="match status" value="1"/>
</dbReference>
<comment type="cofactor">
    <cofactor evidence="3">
        <name>Cu(2+)</name>
        <dbReference type="ChEBI" id="CHEBI:29036"/>
    </cofactor>
</comment>
<sequence length="237" mass="25458">MSERRPVHKVFTSRKGGVSEGAYASFNLADRVGDDPAHVKANRERLAQVLGLEASRFVWMEQIHSPTVTVVEGPSEDPIAATDAVVTTQRGLALCVLVADCVPVLLSDHEAGVIAAVHAGRMGARNGILRNTIEKMVELGARPHAIHVLMGPAASGERYEVPRDLASDVETHLPGSRSTTAKGTPGLDIRSGLLRQCLSKGVTAVDADPRCTIEDEDFFSYRREGTTGRQAGVIWLD</sequence>
<dbReference type="FunFam" id="3.60.140.10:FF:000003">
    <property type="entry name" value="Polyphenol oxidase"/>
    <property type="match status" value="1"/>
</dbReference>
<protein>
    <recommendedName>
        <fullName evidence="16">Purine nucleoside phosphorylase</fullName>
    </recommendedName>
</protein>